<dbReference type="PATRIC" id="fig|1110502.3.peg.2295"/>
<protein>
    <recommendedName>
        <fullName evidence="1">Thoeris protein ThsB TIR-like domain-containing protein</fullName>
    </recommendedName>
</protein>
<dbReference type="KEGG" id="tmo:TMO_2230"/>
<name>I3TMT0_TISMK</name>
<keyword evidence="3" id="KW-1185">Reference proteome</keyword>
<dbReference type="Proteomes" id="UP000005258">
    <property type="component" value="Chromosome"/>
</dbReference>
<dbReference type="SUPFAM" id="SSF52206">
    <property type="entry name" value="Hypothetical protein MTH538"/>
    <property type="match status" value="1"/>
</dbReference>
<dbReference type="STRING" id="1110502.TMO_2230"/>
<dbReference type="Pfam" id="PF08937">
    <property type="entry name" value="ThsB_TIR"/>
    <property type="match status" value="1"/>
</dbReference>
<evidence type="ECO:0000313" key="3">
    <source>
        <dbReference type="Proteomes" id="UP000005258"/>
    </source>
</evidence>
<feature type="domain" description="Thoeris protein ThsB TIR-like" evidence="1">
    <location>
        <begin position="9"/>
        <end position="106"/>
    </location>
</feature>
<gene>
    <name evidence="2" type="ordered locus">TMO_2230</name>
</gene>
<dbReference type="InterPro" id="IPR036490">
    <property type="entry name" value="ThsB_TIR-like_sf"/>
</dbReference>
<dbReference type="Gene3D" id="3.40.50.11200">
    <property type="match status" value="1"/>
</dbReference>
<dbReference type="EMBL" id="CP003236">
    <property type="protein sequence ID" value="AFK54068.1"/>
    <property type="molecule type" value="Genomic_DNA"/>
</dbReference>
<reference evidence="2 3" key="1">
    <citation type="journal article" date="2012" name="J. Am. Chem. Soc.">
        <title>Bacterial biosynthesis and maturation of the didemnin anti-cancer agents.</title>
        <authorList>
            <person name="Xu Y."/>
            <person name="Kersten R.D."/>
            <person name="Nam S.J."/>
            <person name="Lu L."/>
            <person name="Al-Suwailem A.M."/>
            <person name="Zheng H."/>
            <person name="Fenical W."/>
            <person name="Dorrestein P.C."/>
            <person name="Moore B.S."/>
            <person name="Qian P.Y."/>
        </authorList>
    </citation>
    <scope>NUCLEOTIDE SEQUENCE [LARGE SCALE GENOMIC DNA]</scope>
    <source>
        <strain evidence="2 3">KA081020-065</strain>
    </source>
</reference>
<sequence length="151" mass="16852">MIIMARRVFFSFHYQRDIWRINQIRNLHEIVGCAAAGFQDASLWEEAKKKGDAEIKKMIDGALERTTVTVVFIGAKTAGRKFINYEIEKSIARGNGLVGIQIHHLKDKDGNTDTPGDTPALLTKHGVPVYRYVDGDKLAARIEEAAKKAGK</sequence>
<dbReference type="AlphaFoldDB" id="I3TMT0"/>
<organism evidence="2 3">
    <name type="scientific">Tistrella mobilis (strain KA081020-065)</name>
    <dbReference type="NCBI Taxonomy" id="1110502"/>
    <lineage>
        <taxon>Bacteria</taxon>
        <taxon>Pseudomonadati</taxon>
        <taxon>Pseudomonadota</taxon>
        <taxon>Alphaproteobacteria</taxon>
        <taxon>Geminicoccales</taxon>
        <taxon>Geminicoccaceae</taxon>
        <taxon>Tistrella</taxon>
    </lineage>
</organism>
<proteinExistence type="predicted"/>
<evidence type="ECO:0000259" key="1">
    <source>
        <dbReference type="Pfam" id="PF08937"/>
    </source>
</evidence>
<evidence type="ECO:0000313" key="2">
    <source>
        <dbReference type="EMBL" id="AFK54068.1"/>
    </source>
</evidence>
<dbReference type="HOGENOM" id="CLU_098991_0_0_5"/>
<dbReference type="eggNOG" id="ENOG5032RJ7">
    <property type="taxonomic scope" value="Bacteria"/>
</dbReference>
<dbReference type="InterPro" id="IPR015032">
    <property type="entry name" value="ThsB__TIR-like_domain"/>
</dbReference>
<accession>I3TMT0</accession>